<dbReference type="EMBL" id="JACLAG010000001">
    <property type="protein sequence ID" value="MBC2619039.1"/>
    <property type="molecule type" value="Genomic_DNA"/>
</dbReference>
<comment type="caution">
    <text evidence="2">The sequence shown here is derived from an EMBL/GenBank/DDBJ whole genome shotgun (WGS) entry which is preliminary data.</text>
</comment>
<feature type="transmembrane region" description="Helical" evidence="1">
    <location>
        <begin position="156"/>
        <end position="183"/>
    </location>
</feature>
<sequence length="204" mass="23991">MTEWVFKDELWKTIVAALPVIAALWKTCEYIYQFLRSGKILKLRHYYKEYGEHLGVEDKQFITKLLRNKIMTQLMGVSNDSTRNKLLYISNRCDLRLTTRKLVILSRYLKYDGKYFYFLIDKKYRIKQFFSWIAAVAYLAYALAPIKVYYDGALDTFQILLAIFFSVICILLSLFLMTAYPTVKTIQGLNGRMLKVNGSKFSEV</sequence>
<keyword evidence="1" id="KW-0472">Membrane</keyword>
<keyword evidence="1" id="KW-1133">Transmembrane helix</keyword>
<reference evidence="2 3" key="1">
    <citation type="submission" date="2020-08" db="EMBL/GenBank/DDBJ databases">
        <title>Emergence and comparative genomics analysis of Citrobacter in Fennec fox imported from North Africa to China.</title>
        <authorList>
            <person name="Zheng B."/>
        </authorList>
    </citation>
    <scope>NUCLEOTIDE SEQUENCE [LARGE SCALE GENOMIC DNA]</scope>
    <source>
        <strain evidence="2 3">FF141</strain>
    </source>
</reference>
<accession>A0A7X1EG85</accession>
<organism evidence="2 3">
    <name type="scientific">Citrobacter cronae</name>
    <dbReference type="NCBI Taxonomy" id="1748967"/>
    <lineage>
        <taxon>Bacteria</taxon>
        <taxon>Pseudomonadati</taxon>
        <taxon>Pseudomonadota</taxon>
        <taxon>Gammaproteobacteria</taxon>
        <taxon>Enterobacterales</taxon>
        <taxon>Enterobacteriaceae</taxon>
        <taxon>Citrobacter</taxon>
        <taxon>Citrobacter freundii complex</taxon>
    </lineage>
</organism>
<dbReference type="RefSeq" id="WP_045445143.1">
    <property type="nucleotide sequence ID" value="NZ_JACLAG010000001.1"/>
</dbReference>
<feature type="transmembrane region" description="Helical" evidence="1">
    <location>
        <begin position="129"/>
        <end position="150"/>
    </location>
</feature>
<gene>
    <name evidence="2" type="ORF">H7I73_05235</name>
</gene>
<protein>
    <submittedName>
        <fullName evidence="2">Uncharacterized protein</fullName>
    </submittedName>
</protein>
<name>A0A7X1EG85_9ENTR</name>
<proteinExistence type="predicted"/>
<dbReference type="Proteomes" id="UP000548504">
    <property type="component" value="Unassembled WGS sequence"/>
</dbReference>
<evidence type="ECO:0000313" key="3">
    <source>
        <dbReference type="Proteomes" id="UP000548504"/>
    </source>
</evidence>
<dbReference type="AlphaFoldDB" id="A0A7X1EG85"/>
<keyword evidence="1" id="KW-0812">Transmembrane</keyword>
<evidence type="ECO:0000313" key="2">
    <source>
        <dbReference type="EMBL" id="MBC2619039.1"/>
    </source>
</evidence>
<feature type="transmembrane region" description="Helical" evidence="1">
    <location>
        <begin position="14"/>
        <end position="35"/>
    </location>
</feature>
<evidence type="ECO:0000256" key="1">
    <source>
        <dbReference type="SAM" id="Phobius"/>
    </source>
</evidence>